<keyword evidence="1" id="KW-0863">Zinc-finger</keyword>
<reference evidence="4" key="1">
    <citation type="submission" date="2018-05" db="EMBL/GenBank/DDBJ databases">
        <title>Draft genome of Mucuna pruriens seed.</title>
        <authorList>
            <person name="Nnadi N.E."/>
            <person name="Vos R."/>
            <person name="Hasami M.H."/>
            <person name="Devisetty U.K."/>
            <person name="Aguiy J.C."/>
        </authorList>
    </citation>
    <scope>NUCLEOTIDE SEQUENCE [LARGE SCALE GENOMIC DNA]</scope>
    <source>
        <strain evidence="4">JCA_2017</strain>
    </source>
</reference>
<keyword evidence="5" id="KW-1185">Reference proteome</keyword>
<evidence type="ECO:0000256" key="1">
    <source>
        <dbReference type="PROSITE-ProRule" id="PRU00047"/>
    </source>
</evidence>
<evidence type="ECO:0000259" key="3">
    <source>
        <dbReference type="PROSITE" id="PS50158"/>
    </source>
</evidence>
<dbReference type="AlphaFoldDB" id="A0A371EXR5"/>
<gene>
    <name evidence="4" type="ORF">CR513_49869</name>
</gene>
<keyword evidence="1" id="KW-0479">Metal-binding</keyword>
<feature type="region of interest" description="Disordered" evidence="2">
    <location>
        <begin position="178"/>
        <end position="199"/>
    </location>
</feature>
<name>A0A371EXR5_MUCPR</name>
<sequence>MAAKFEIEKFKGSNFSVWKLKIKEVLRKDNCAGTIEGKPINTIEERWKENDDNTVSKLHLAMTNSVLSSVVKKKIAKEICDAFSNCTRSMTDHINQLNTLFAQLSAADFNIVENERAELLLQSLPDSYDQLIINIKNNNVGYLSFDDVVGAILEEESRQKNKEERLESSKQVEALMVMRGRSTERGSSGSQNHYRSNSRSKKNFKCYYCGKKGHLKKEC</sequence>
<dbReference type="Pfam" id="PF14223">
    <property type="entry name" value="Retrotran_gag_2"/>
    <property type="match status" value="1"/>
</dbReference>
<organism evidence="4 5">
    <name type="scientific">Mucuna pruriens</name>
    <name type="common">Velvet bean</name>
    <name type="synonym">Dolichos pruriens</name>
    <dbReference type="NCBI Taxonomy" id="157652"/>
    <lineage>
        <taxon>Eukaryota</taxon>
        <taxon>Viridiplantae</taxon>
        <taxon>Streptophyta</taxon>
        <taxon>Embryophyta</taxon>
        <taxon>Tracheophyta</taxon>
        <taxon>Spermatophyta</taxon>
        <taxon>Magnoliopsida</taxon>
        <taxon>eudicotyledons</taxon>
        <taxon>Gunneridae</taxon>
        <taxon>Pentapetalae</taxon>
        <taxon>rosids</taxon>
        <taxon>fabids</taxon>
        <taxon>Fabales</taxon>
        <taxon>Fabaceae</taxon>
        <taxon>Papilionoideae</taxon>
        <taxon>50 kb inversion clade</taxon>
        <taxon>NPAAA clade</taxon>
        <taxon>indigoferoid/millettioid clade</taxon>
        <taxon>Phaseoleae</taxon>
        <taxon>Mucuna</taxon>
    </lineage>
</organism>
<dbReference type="PROSITE" id="PS50158">
    <property type="entry name" value="ZF_CCHC"/>
    <property type="match status" value="1"/>
</dbReference>
<dbReference type="EMBL" id="QJKJ01011556">
    <property type="protein sequence ID" value="RDX70842.1"/>
    <property type="molecule type" value="Genomic_DNA"/>
</dbReference>
<dbReference type="Gene3D" id="4.10.60.10">
    <property type="entry name" value="Zinc finger, CCHC-type"/>
    <property type="match status" value="1"/>
</dbReference>
<evidence type="ECO:0000256" key="2">
    <source>
        <dbReference type="SAM" id="MobiDB-lite"/>
    </source>
</evidence>
<dbReference type="InterPro" id="IPR036875">
    <property type="entry name" value="Znf_CCHC_sf"/>
</dbReference>
<dbReference type="OrthoDB" id="1422334at2759"/>
<keyword evidence="1" id="KW-0862">Zinc</keyword>
<dbReference type="InterPro" id="IPR001878">
    <property type="entry name" value="Znf_CCHC"/>
</dbReference>
<protein>
    <recommendedName>
        <fullName evidence="3">CCHC-type domain-containing protein</fullName>
    </recommendedName>
</protein>
<dbReference type="GO" id="GO:0003676">
    <property type="term" value="F:nucleic acid binding"/>
    <property type="evidence" value="ECO:0007669"/>
    <property type="project" value="InterPro"/>
</dbReference>
<dbReference type="Proteomes" id="UP000257109">
    <property type="component" value="Unassembled WGS sequence"/>
</dbReference>
<dbReference type="PANTHER" id="PTHR47481">
    <property type="match status" value="1"/>
</dbReference>
<accession>A0A371EXR5</accession>
<proteinExistence type="predicted"/>
<dbReference type="GO" id="GO:0008270">
    <property type="term" value="F:zinc ion binding"/>
    <property type="evidence" value="ECO:0007669"/>
    <property type="project" value="UniProtKB-KW"/>
</dbReference>
<dbReference type="SUPFAM" id="SSF57756">
    <property type="entry name" value="Retrovirus zinc finger-like domains"/>
    <property type="match status" value="1"/>
</dbReference>
<evidence type="ECO:0000313" key="4">
    <source>
        <dbReference type="EMBL" id="RDX70842.1"/>
    </source>
</evidence>
<comment type="caution">
    <text evidence="4">The sequence shown here is derived from an EMBL/GenBank/DDBJ whole genome shotgun (WGS) entry which is preliminary data.</text>
</comment>
<evidence type="ECO:0000313" key="5">
    <source>
        <dbReference type="Proteomes" id="UP000257109"/>
    </source>
</evidence>
<dbReference type="PANTHER" id="PTHR47481:SF7">
    <property type="entry name" value="CCHC-TYPE DOMAIN-CONTAINING PROTEIN"/>
    <property type="match status" value="1"/>
</dbReference>
<dbReference type="Pfam" id="PF00098">
    <property type="entry name" value="zf-CCHC"/>
    <property type="match status" value="1"/>
</dbReference>
<feature type="non-terminal residue" evidence="4">
    <location>
        <position position="1"/>
    </location>
</feature>
<feature type="domain" description="CCHC-type" evidence="3">
    <location>
        <begin position="205"/>
        <end position="219"/>
    </location>
</feature>